<evidence type="ECO:0000256" key="2">
    <source>
        <dbReference type="PROSITE-ProRule" id="PRU00335"/>
    </source>
</evidence>
<evidence type="ECO:0000313" key="4">
    <source>
        <dbReference type="EMBL" id="SNV44989.1"/>
    </source>
</evidence>
<proteinExistence type="predicted"/>
<keyword evidence="5" id="KW-1185">Reference proteome</keyword>
<evidence type="ECO:0000259" key="3">
    <source>
        <dbReference type="PROSITE" id="PS50977"/>
    </source>
</evidence>
<dbReference type="InterPro" id="IPR001647">
    <property type="entry name" value="HTH_TetR"/>
</dbReference>
<dbReference type="PRINTS" id="PR00455">
    <property type="entry name" value="HTHTETR"/>
</dbReference>
<evidence type="ECO:0000313" key="5">
    <source>
        <dbReference type="Proteomes" id="UP000215196"/>
    </source>
</evidence>
<keyword evidence="1 2" id="KW-0238">DNA-binding</keyword>
<dbReference type="Proteomes" id="UP000215196">
    <property type="component" value="Chromosome 1"/>
</dbReference>
<dbReference type="PANTHER" id="PTHR43479:SF11">
    <property type="entry name" value="ACREF_ENVCD OPERON REPRESSOR-RELATED"/>
    <property type="match status" value="1"/>
</dbReference>
<evidence type="ECO:0000256" key="1">
    <source>
        <dbReference type="ARBA" id="ARBA00023125"/>
    </source>
</evidence>
<name>A0A239XDZ7_9FLAO</name>
<sequence>MFVNGKKDIFTQTKNGMKKKFTDKQLKILDVAEELIAKKGFDGTSVRDISAKANINVAMISYYFGSKEKMLAYLYQYRVLRTRESFAEFAQTIREGKPEMQMKEIIKFIVNQMFKYNYFHAFVKQEVRHTDLVKDELVEFYRTATDKIDEVIKKGVASAVFHQTPKAEDVLTIIIGTAVFAIRNKVFYEVYLPGDEADFLKNAEQKVKASNYQTIFSLLGYQPEG</sequence>
<dbReference type="PROSITE" id="PS50977">
    <property type="entry name" value="HTH_TETR_2"/>
    <property type="match status" value="1"/>
</dbReference>
<dbReference type="EMBL" id="LT906465">
    <property type="protein sequence ID" value="SNV44989.1"/>
    <property type="molecule type" value="Genomic_DNA"/>
</dbReference>
<dbReference type="Pfam" id="PF00440">
    <property type="entry name" value="TetR_N"/>
    <property type="match status" value="1"/>
</dbReference>
<dbReference type="Pfam" id="PF17938">
    <property type="entry name" value="TetR_C_29"/>
    <property type="match status" value="1"/>
</dbReference>
<protein>
    <submittedName>
        <fullName evidence="4">Putative DNA-binding transcriptional regulator</fullName>
    </submittedName>
</protein>
<accession>A0A239XDZ7</accession>
<dbReference type="AlphaFoldDB" id="A0A239XDZ7"/>
<dbReference type="InterPro" id="IPR009057">
    <property type="entry name" value="Homeodomain-like_sf"/>
</dbReference>
<dbReference type="InterPro" id="IPR023772">
    <property type="entry name" value="DNA-bd_HTH_TetR-type_CS"/>
</dbReference>
<dbReference type="SUPFAM" id="SSF48498">
    <property type="entry name" value="Tetracyclin repressor-like, C-terminal domain"/>
    <property type="match status" value="1"/>
</dbReference>
<reference evidence="4 5" key="1">
    <citation type="submission" date="2017-06" db="EMBL/GenBank/DDBJ databases">
        <authorList>
            <consortium name="Pathogen Informatics"/>
        </authorList>
    </citation>
    <scope>NUCLEOTIDE SEQUENCE [LARGE SCALE GENOMIC DNA]</scope>
    <source>
        <strain evidence="4 5">NCTC13490</strain>
    </source>
</reference>
<feature type="DNA-binding region" description="H-T-H motif" evidence="2">
    <location>
        <begin position="45"/>
        <end position="64"/>
    </location>
</feature>
<dbReference type="InterPro" id="IPR050624">
    <property type="entry name" value="HTH-type_Tx_Regulator"/>
</dbReference>
<dbReference type="InterPro" id="IPR041474">
    <property type="entry name" value="NicS_C"/>
</dbReference>
<organism evidence="4 5">
    <name type="scientific">Chryseobacterium taklimakanense</name>
    <dbReference type="NCBI Taxonomy" id="536441"/>
    <lineage>
        <taxon>Bacteria</taxon>
        <taxon>Pseudomonadati</taxon>
        <taxon>Bacteroidota</taxon>
        <taxon>Flavobacteriia</taxon>
        <taxon>Flavobacteriales</taxon>
        <taxon>Weeksellaceae</taxon>
        <taxon>Chryseobacterium group</taxon>
        <taxon>Chryseobacterium</taxon>
    </lineage>
</organism>
<dbReference type="Gene3D" id="1.10.357.10">
    <property type="entry name" value="Tetracycline Repressor, domain 2"/>
    <property type="match status" value="1"/>
</dbReference>
<dbReference type="KEGG" id="ctak:4412677_01464"/>
<dbReference type="PROSITE" id="PS01081">
    <property type="entry name" value="HTH_TETR_1"/>
    <property type="match status" value="1"/>
</dbReference>
<feature type="domain" description="HTH tetR-type" evidence="3">
    <location>
        <begin position="22"/>
        <end position="82"/>
    </location>
</feature>
<gene>
    <name evidence="4" type="ORF">SAMEA4412677_01464</name>
</gene>
<dbReference type="PANTHER" id="PTHR43479">
    <property type="entry name" value="ACREF/ENVCD OPERON REPRESSOR-RELATED"/>
    <property type="match status" value="1"/>
</dbReference>
<dbReference type="GO" id="GO:0003677">
    <property type="term" value="F:DNA binding"/>
    <property type="evidence" value="ECO:0007669"/>
    <property type="project" value="UniProtKB-UniRule"/>
</dbReference>
<dbReference type="InterPro" id="IPR036271">
    <property type="entry name" value="Tet_transcr_reg_TetR-rel_C_sf"/>
</dbReference>
<dbReference type="SUPFAM" id="SSF46689">
    <property type="entry name" value="Homeodomain-like"/>
    <property type="match status" value="1"/>
</dbReference>